<proteinExistence type="predicted"/>
<protein>
    <submittedName>
        <fullName evidence="1">Uncharacterized protein</fullName>
    </submittedName>
</protein>
<accession>A0ABD3XEN3</accession>
<dbReference type="AlphaFoldDB" id="A0ABD3XEN3"/>
<organism evidence="1 2">
    <name type="scientific">Sinanodonta woodiana</name>
    <name type="common">Chinese pond mussel</name>
    <name type="synonym">Anodonta woodiana</name>
    <dbReference type="NCBI Taxonomy" id="1069815"/>
    <lineage>
        <taxon>Eukaryota</taxon>
        <taxon>Metazoa</taxon>
        <taxon>Spiralia</taxon>
        <taxon>Lophotrochozoa</taxon>
        <taxon>Mollusca</taxon>
        <taxon>Bivalvia</taxon>
        <taxon>Autobranchia</taxon>
        <taxon>Heteroconchia</taxon>
        <taxon>Palaeoheterodonta</taxon>
        <taxon>Unionida</taxon>
        <taxon>Unionoidea</taxon>
        <taxon>Unionidae</taxon>
        <taxon>Unioninae</taxon>
        <taxon>Sinanodonta</taxon>
    </lineage>
</organism>
<name>A0ABD3XEN3_SINWO</name>
<keyword evidence="2" id="KW-1185">Reference proteome</keyword>
<dbReference type="Proteomes" id="UP001634394">
    <property type="component" value="Unassembled WGS sequence"/>
</dbReference>
<sequence length="97" mass="10701">MSINTQTLTTRRSFPDPCVIHMDYRKLADVPLISSILPKNKAKITNRSRKHLSNLLNIPYSVGVNCPKANNIGPGLNLSTEKALQVTGCGKQRNKAE</sequence>
<reference evidence="1 2" key="1">
    <citation type="submission" date="2024-11" db="EMBL/GenBank/DDBJ databases">
        <title>Chromosome-level genome assembly of the freshwater bivalve Anodonta woodiana.</title>
        <authorList>
            <person name="Chen X."/>
        </authorList>
    </citation>
    <scope>NUCLEOTIDE SEQUENCE [LARGE SCALE GENOMIC DNA]</scope>
    <source>
        <strain evidence="1">MN2024</strain>
        <tissue evidence="1">Gills</tissue>
    </source>
</reference>
<gene>
    <name evidence="1" type="ORF">ACJMK2_030424</name>
</gene>
<evidence type="ECO:0000313" key="1">
    <source>
        <dbReference type="EMBL" id="KAL3884205.1"/>
    </source>
</evidence>
<comment type="caution">
    <text evidence="1">The sequence shown here is derived from an EMBL/GenBank/DDBJ whole genome shotgun (WGS) entry which is preliminary data.</text>
</comment>
<feature type="non-terminal residue" evidence="1">
    <location>
        <position position="97"/>
    </location>
</feature>
<dbReference type="EMBL" id="JBJQND010000003">
    <property type="protein sequence ID" value="KAL3884205.1"/>
    <property type="molecule type" value="Genomic_DNA"/>
</dbReference>
<evidence type="ECO:0000313" key="2">
    <source>
        <dbReference type="Proteomes" id="UP001634394"/>
    </source>
</evidence>